<dbReference type="AlphaFoldDB" id="A0A370H9Z1"/>
<protein>
    <recommendedName>
        <fullName evidence="2">asparagine synthase (glutamine-hydrolyzing)</fullName>
        <ecNumber evidence="2">6.3.5.4</ecNumber>
    </recommendedName>
</protein>
<dbReference type="Pfam" id="PF00733">
    <property type="entry name" value="Asn_synthase"/>
    <property type="match status" value="1"/>
</dbReference>
<dbReference type="SUPFAM" id="SSF52402">
    <property type="entry name" value="Adenine nucleotide alpha hydrolases-like"/>
    <property type="match status" value="1"/>
</dbReference>
<accession>A0A370H9Z1</accession>
<dbReference type="InterPro" id="IPR014729">
    <property type="entry name" value="Rossmann-like_a/b/a_fold"/>
</dbReference>
<comment type="catalytic activity">
    <reaction evidence="4">
        <text>L-aspartate + L-glutamine + ATP + H2O = L-asparagine + L-glutamate + AMP + diphosphate + H(+)</text>
        <dbReference type="Rhea" id="RHEA:12228"/>
        <dbReference type="ChEBI" id="CHEBI:15377"/>
        <dbReference type="ChEBI" id="CHEBI:15378"/>
        <dbReference type="ChEBI" id="CHEBI:29985"/>
        <dbReference type="ChEBI" id="CHEBI:29991"/>
        <dbReference type="ChEBI" id="CHEBI:30616"/>
        <dbReference type="ChEBI" id="CHEBI:33019"/>
        <dbReference type="ChEBI" id="CHEBI:58048"/>
        <dbReference type="ChEBI" id="CHEBI:58359"/>
        <dbReference type="ChEBI" id="CHEBI:456215"/>
        <dbReference type="EC" id="6.3.5.4"/>
    </reaction>
</comment>
<dbReference type="InterPro" id="IPR051786">
    <property type="entry name" value="ASN_synthetase/amidase"/>
</dbReference>
<dbReference type="PANTHER" id="PTHR43284:SF1">
    <property type="entry name" value="ASPARAGINE SYNTHETASE"/>
    <property type="match status" value="1"/>
</dbReference>
<gene>
    <name evidence="6" type="ORF">DFR68_103211</name>
</gene>
<evidence type="ECO:0000256" key="3">
    <source>
        <dbReference type="ARBA" id="ARBA00022888"/>
    </source>
</evidence>
<dbReference type="RefSeq" id="WP_068030509.1">
    <property type="nucleotide sequence ID" value="NZ_QQAZ01000003.1"/>
</dbReference>
<evidence type="ECO:0000259" key="5">
    <source>
        <dbReference type="Pfam" id="PF00733"/>
    </source>
</evidence>
<evidence type="ECO:0000313" key="7">
    <source>
        <dbReference type="Proteomes" id="UP000255355"/>
    </source>
</evidence>
<dbReference type="GO" id="GO:0006529">
    <property type="term" value="P:asparagine biosynthetic process"/>
    <property type="evidence" value="ECO:0007669"/>
    <property type="project" value="UniProtKB-KW"/>
</dbReference>
<proteinExistence type="predicted"/>
<dbReference type="Gene3D" id="3.40.50.620">
    <property type="entry name" value="HUPs"/>
    <property type="match status" value="2"/>
</dbReference>
<dbReference type="Proteomes" id="UP000255355">
    <property type="component" value="Unassembled WGS sequence"/>
</dbReference>
<feature type="domain" description="Asparagine synthetase" evidence="5">
    <location>
        <begin position="212"/>
        <end position="579"/>
    </location>
</feature>
<evidence type="ECO:0000256" key="1">
    <source>
        <dbReference type="ARBA" id="ARBA00005187"/>
    </source>
</evidence>
<keyword evidence="7" id="KW-1185">Reference proteome</keyword>
<keyword evidence="3" id="KW-0061">Asparagine biosynthesis</keyword>
<dbReference type="PANTHER" id="PTHR43284">
    <property type="entry name" value="ASPARAGINE SYNTHETASE (GLUTAMINE-HYDROLYZING)"/>
    <property type="match status" value="1"/>
</dbReference>
<reference evidence="6 7" key="1">
    <citation type="submission" date="2018-07" db="EMBL/GenBank/DDBJ databases">
        <title>Genomic Encyclopedia of Type Strains, Phase IV (KMG-IV): sequencing the most valuable type-strain genomes for metagenomic binning, comparative biology and taxonomic classification.</title>
        <authorList>
            <person name="Goeker M."/>
        </authorList>
    </citation>
    <scope>NUCLEOTIDE SEQUENCE [LARGE SCALE GENOMIC DNA]</scope>
    <source>
        <strain evidence="6 7">DSM 44952</strain>
    </source>
</reference>
<dbReference type="EMBL" id="QQAZ01000003">
    <property type="protein sequence ID" value="RDI52824.1"/>
    <property type="molecule type" value="Genomic_DNA"/>
</dbReference>
<comment type="caution">
    <text evidence="6">The sequence shown here is derived from an EMBL/GenBank/DDBJ whole genome shotgun (WGS) entry which is preliminary data.</text>
</comment>
<evidence type="ECO:0000313" key="6">
    <source>
        <dbReference type="EMBL" id="RDI52824.1"/>
    </source>
</evidence>
<evidence type="ECO:0000256" key="2">
    <source>
        <dbReference type="ARBA" id="ARBA00012737"/>
    </source>
</evidence>
<name>A0A370H9Z1_9NOCA</name>
<comment type="pathway">
    <text evidence="1">Amino-acid biosynthesis; L-asparagine biosynthesis; L-asparagine from L-aspartate (L-Gln route): step 1/1.</text>
</comment>
<dbReference type="GO" id="GO:0005829">
    <property type="term" value="C:cytosol"/>
    <property type="evidence" value="ECO:0007669"/>
    <property type="project" value="TreeGrafter"/>
</dbReference>
<dbReference type="STRING" id="1210089.GCA_001613165_07158"/>
<keyword evidence="3" id="KW-0028">Amino-acid biosynthesis</keyword>
<evidence type="ECO:0000256" key="4">
    <source>
        <dbReference type="ARBA" id="ARBA00048741"/>
    </source>
</evidence>
<dbReference type="InterPro" id="IPR001962">
    <property type="entry name" value="Asn_synthase"/>
</dbReference>
<dbReference type="EC" id="6.3.5.4" evidence="2"/>
<sequence length="614" mass="66547">MRVDTQSWFVAMPDSPTGDDMLSRLRPRADHVIAHPSGRPWLLGRWRADQLTLATAGNTMLAVIGRSAVSPAELESRARRVRAIADLAATARSLPGSYHLSASIDGTCYLRGTASGSRRCYYATVDGVTVGADRARTLAWLIDAEVDIRQLAAHLAYPVLPYPLSGRAMFRGVHAVAADAAVVLERDGGHRTSRWWRPPPVHSTLDQGAAALRAALHDAVALRARPGEVVGADLSGGMDSTSVCFLAARAGARLATATLDWSAPGNEDRAYARHAADHLPGIERLAFPSAGLPGLLDGLRNRHDPADEPMGVVRDRAQQRAIAELMVAQGASCRLTGHGGDYLVLPHVLYVYGLLRRRPLTALRHLEGLRARGRWSLVASIRLLSDRSTYSDWLAAAGTQLRDAGTSPALPSTPGEWGERFRLPPWADDDATTMVGELVRSAATEATPLANDRGKHAWIHQIQEAGRGARILAHVAGPTGLETDSPFCDDAVVDACLSVRPEYARDPWSYKPLLAEAMAGIIPPRIANRRTKDHCTEEWFTGLRTHRRDLMDWAEDSRLVAAGIVDGSELRRAVASPHILTGGFTQLDNTLGAEEWLRDLAAHPVPAYLTRADH</sequence>
<organism evidence="6 7">
    <name type="scientific">Nocardia mexicana</name>
    <dbReference type="NCBI Taxonomy" id="279262"/>
    <lineage>
        <taxon>Bacteria</taxon>
        <taxon>Bacillati</taxon>
        <taxon>Actinomycetota</taxon>
        <taxon>Actinomycetes</taxon>
        <taxon>Mycobacteriales</taxon>
        <taxon>Nocardiaceae</taxon>
        <taxon>Nocardia</taxon>
    </lineage>
</organism>
<dbReference type="GO" id="GO:0004066">
    <property type="term" value="F:asparagine synthase (glutamine-hydrolyzing) activity"/>
    <property type="evidence" value="ECO:0007669"/>
    <property type="project" value="UniProtKB-EC"/>
</dbReference>